<dbReference type="STRING" id="643674.PAEH1_01160"/>
<dbReference type="PANTHER" id="PTHR13847">
    <property type="entry name" value="SARCOSINE DEHYDROGENASE-RELATED"/>
    <property type="match status" value="1"/>
</dbReference>
<feature type="domain" description="FAD dependent oxidoreductase" evidence="2">
    <location>
        <begin position="36"/>
        <end position="394"/>
    </location>
</feature>
<sequence length="440" mass="47984">MKSIEIFPENDHSIGWQTTGGDQRLATTLQQDIAVDFLVVGAGLAGLAAARRLAENVPHAQIALVDAERVGEGTHARNSGFAIDVPHNTSSMLVDPAQAQRHLRLARAAIDYLEKQVTTYGIDCAWERAGKFHAAVSAQGIDDVLRPTQQVLDALQEPYEWLDRAALEKKVGFSHFGAAIYTPGTVLLNPRALTQGLVKYLPENVKVYENSPITSIAYGPNQTKALTPAGSILAHKVVIAVNAFAEQFGVLKNRLIPIAAHASLTRPLTEPEQQALQGLKTWGITPANAFVGITMRRTPDQRLLIRQNMAYAPDLRSDGQHKATVAQQHQRLFSERFPMLPDVTIQHTWKGIMCVSANMAPGFGELMPNVFSAVCHNGIGLTSGTISGMLAADLMTHRDNPLLEDIAALGLPTQLPPRPLLDMGVRSRLAWEAWQHRGEL</sequence>
<evidence type="ECO:0000259" key="2">
    <source>
        <dbReference type="Pfam" id="PF01266"/>
    </source>
</evidence>
<organism evidence="3 4">
    <name type="scientific">Paenalcaligenes hominis</name>
    <dbReference type="NCBI Taxonomy" id="643674"/>
    <lineage>
        <taxon>Bacteria</taxon>
        <taxon>Pseudomonadati</taxon>
        <taxon>Pseudomonadota</taxon>
        <taxon>Betaproteobacteria</taxon>
        <taxon>Burkholderiales</taxon>
        <taxon>Alcaligenaceae</taxon>
        <taxon>Paenalcaligenes</taxon>
    </lineage>
</organism>
<dbReference type="InterPro" id="IPR036188">
    <property type="entry name" value="FAD/NAD-bd_sf"/>
</dbReference>
<dbReference type="SUPFAM" id="SSF51905">
    <property type="entry name" value="FAD/NAD(P)-binding domain"/>
    <property type="match status" value="1"/>
</dbReference>
<evidence type="ECO:0000256" key="1">
    <source>
        <dbReference type="ARBA" id="ARBA00023002"/>
    </source>
</evidence>
<dbReference type="PANTHER" id="PTHR13847:SF281">
    <property type="entry name" value="FAD DEPENDENT OXIDOREDUCTASE DOMAIN-CONTAINING PROTEIN"/>
    <property type="match status" value="1"/>
</dbReference>
<dbReference type="KEGG" id="phn:PAEH1_01160"/>
<dbReference type="OrthoDB" id="9342835at2"/>
<name>A0A1U9JXK6_9BURK</name>
<dbReference type="GO" id="GO:0016491">
    <property type="term" value="F:oxidoreductase activity"/>
    <property type="evidence" value="ECO:0007669"/>
    <property type="project" value="UniProtKB-KW"/>
</dbReference>
<dbReference type="Gene3D" id="3.50.50.60">
    <property type="entry name" value="FAD/NAD(P)-binding domain"/>
    <property type="match status" value="1"/>
</dbReference>
<dbReference type="GO" id="GO:0005737">
    <property type="term" value="C:cytoplasm"/>
    <property type="evidence" value="ECO:0007669"/>
    <property type="project" value="TreeGrafter"/>
</dbReference>
<dbReference type="InterPro" id="IPR006076">
    <property type="entry name" value="FAD-dep_OxRdtase"/>
</dbReference>
<gene>
    <name evidence="3" type="ORF">PAEH1_01160</name>
</gene>
<dbReference type="Proteomes" id="UP000189369">
    <property type="component" value="Chromosome"/>
</dbReference>
<accession>A0A1U9JXK6</accession>
<protein>
    <submittedName>
        <fullName evidence="3">Oxidoreductase</fullName>
    </submittedName>
</protein>
<evidence type="ECO:0000313" key="4">
    <source>
        <dbReference type="Proteomes" id="UP000189369"/>
    </source>
</evidence>
<dbReference type="AlphaFoldDB" id="A0A1U9JXK6"/>
<keyword evidence="1" id="KW-0560">Oxidoreductase</keyword>
<dbReference type="Gene3D" id="3.30.9.10">
    <property type="entry name" value="D-Amino Acid Oxidase, subunit A, domain 2"/>
    <property type="match status" value="1"/>
</dbReference>
<proteinExistence type="predicted"/>
<reference evidence="3 4" key="1">
    <citation type="submission" date="2017-01" db="EMBL/GenBank/DDBJ databases">
        <title>Complete Genome Sequence of Paenalcaligenes hominis, Isolated from a paraplegic Patient with neurogenic bladder.</title>
        <authorList>
            <person name="Mukhopadhyay R."/>
            <person name="Joaquin J."/>
            <person name="Hogue R."/>
            <person name="Kilaru A."/>
            <person name="Jospin G."/>
            <person name="Mars K."/>
            <person name="Eisen J.A."/>
            <person name="Chaturvedi V."/>
        </authorList>
    </citation>
    <scope>NUCLEOTIDE SEQUENCE [LARGE SCALE GENOMIC DNA]</scope>
    <source>
        <strain evidence="3 4">15S00501</strain>
    </source>
</reference>
<dbReference type="Pfam" id="PF01266">
    <property type="entry name" value="DAO"/>
    <property type="match status" value="1"/>
</dbReference>
<evidence type="ECO:0000313" key="3">
    <source>
        <dbReference type="EMBL" id="AQS50494.1"/>
    </source>
</evidence>
<dbReference type="EMBL" id="CP019697">
    <property type="protein sequence ID" value="AQS50494.1"/>
    <property type="molecule type" value="Genomic_DNA"/>
</dbReference>